<dbReference type="GO" id="GO:0006310">
    <property type="term" value="P:DNA recombination"/>
    <property type="evidence" value="ECO:0007669"/>
    <property type="project" value="UniProtKB-KW"/>
</dbReference>
<evidence type="ECO:0000313" key="6">
    <source>
        <dbReference type="Proteomes" id="UP000316778"/>
    </source>
</evidence>
<dbReference type="GO" id="GO:0003677">
    <property type="term" value="F:DNA binding"/>
    <property type="evidence" value="ECO:0007669"/>
    <property type="project" value="UniProtKB-KW"/>
</dbReference>
<dbReference type="PANTHER" id="PTHR30349">
    <property type="entry name" value="PHAGE INTEGRASE-RELATED"/>
    <property type="match status" value="1"/>
</dbReference>
<dbReference type="InterPro" id="IPR010998">
    <property type="entry name" value="Integrase_recombinase_N"/>
</dbReference>
<name>A0A562T245_CHIJA</name>
<dbReference type="EMBL" id="VLLG01000003">
    <property type="protein sequence ID" value="TWI87757.1"/>
    <property type="molecule type" value="Genomic_DNA"/>
</dbReference>
<dbReference type="InterPro" id="IPR011010">
    <property type="entry name" value="DNA_brk_join_enz"/>
</dbReference>
<dbReference type="Pfam" id="PF17293">
    <property type="entry name" value="Arm-DNA-bind_5"/>
    <property type="match status" value="1"/>
</dbReference>
<dbReference type="Pfam" id="PF13102">
    <property type="entry name" value="Phage_int_SAM_5"/>
    <property type="match status" value="1"/>
</dbReference>
<dbReference type="Proteomes" id="UP000316778">
    <property type="component" value="Unassembled WGS sequence"/>
</dbReference>
<evidence type="ECO:0000313" key="5">
    <source>
        <dbReference type="EMBL" id="TWI87757.1"/>
    </source>
</evidence>
<evidence type="ECO:0000259" key="4">
    <source>
        <dbReference type="PROSITE" id="PS51898"/>
    </source>
</evidence>
<dbReference type="GO" id="GO:0015074">
    <property type="term" value="P:DNA integration"/>
    <property type="evidence" value="ECO:0007669"/>
    <property type="project" value="InterPro"/>
</dbReference>
<evidence type="ECO:0000256" key="1">
    <source>
        <dbReference type="ARBA" id="ARBA00008857"/>
    </source>
</evidence>
<dbReference type="CDD" id="cd01185">
    <property type="entry name" value="INTN1_C_like"/>
    <property type="match status" value="1"/>
</dbReference>
<dbReference type="InterPro" id="IPR002104">
    <property type="entry name" value="Integrase_catalytic"/>
</dbReference>
<dbReference type="SUPFAM" id="SSF56349">
    <property type="entry name" value="DNA breaking-rejoining enzymes"/>
    <property type="match status" value="1"/>
</dbReference>
<comment type="similarity">
    <text evidence="1">Belongs to the 'phage' integrase family.</text>
</comment>
<protein>
    <submittedName>
        <fullName evidence="5">Site-specific recombinase XerD</fullName>
    </submittedName>
</protein>
<evidence type="ECO:0000256" key="2">
    <source>
        <dbReference type="ARBA" id="ARBA00023125"/>
    </source>
</evidence>
<dbReference type="Pfam" id="PF00589">
    <property type="entry name" value="Phage_integrase"/>
    <property type="match status" value="1"/>
</dbReference>
<dbReference type="Gene3D" id="1.10.150.130">
    <property type="match status" value="1"/>
</dbReference>
<dbReference type="OrthoDB" id="9806835at2"/>
<dbReference type="AlphaFoldDB" id="A0A562T245"/>
<gene>
    <name evidence="5" type="ORF">LX66_1827</name>
</gene>
<keyword evidence="2" id="KW-0238">DNA-binding</keyword>
<reference evidence="5 6" key="1">
    <citation type="journal article" date="2013" name="Stand. Genomic Sci.">
        <title>Genomic Encyclopedia of Type Strains, Phase I: The one thousand microbial genomes (KMG-I) project.</title>
        <authorList>
            <person name="Kyrpides N.C."/>
            <person name="Woyke T."/>
            <person name="Eisen J.A."/>
            <person name="Garrity G."/>
            <person name="Lilburn T.G."/>
            <person name="Beck B.J."/>
            <person name="Whitman W.B."/>
            <person name="Hugenholtz P."/>
            <person name="Klenk H.P."/>
        </authorList>
    </citation>
    <scope>NUCLEOTIDE SEQUENCE [LARGE SCALE GENOMIC DNA]</scope>
    <source>
        <strain evidence="5 6">DSM 13484</strain>
    </source>
</reference>
<dbReference type="InterPro" id="IPR025269">
    <property type="entry name" value="SAM-like_dom"/>
</dbReference>
<proteinExistence type="inferred from homology"/>
<dbReference type="Gene3D" id="1.10.443.10">
    <property type="entry name" value="Intergrase catalytic core"/>
    <property type="match status" value="1"/>
</dbReference>
<dbReference type="InterPro" id="IPR013762">
    <property type="entry name" value="Integrase-like_cat_sf"/>
</dbReference>
<keyword evidence="3" id="KW-0233">DNA recombination</keyword>
<dbReference type="InterPro" id="IPR050090">
    <property type="entry name" value="Tyrosine_recombinase_XerCD"/>
</dbReference>
<organism evidence="5 6">
    <name type="scientific">Chitinophaga japonensis</name>
    <name type="common">Flexibacter japonensis</name>
    <dbReference type="NCBI Taxonomy" id="104662"/>
    <lineage>
        <taxon>Bacteria</taxon>
        <taxon>Pseudomonadati</taxon>
        <taxon>Bacteroidota</taxon>
        <taxon>Chitinophagia</taxon>
        <taxon>Chitinophagales</taxon>
        <taxon>Chitinophagaceae</taxon>
        <taxon>Chitinophaga</taxon>
    </lineage>
</organism>
<evidence type="ECO:0000256" key="3">
    <source>
        <dbReference type="ARBA" id="ARBA00023172"/>
    </source>
</evidence>
<dbReference type="PANTHER" id="PTHR30349:SF64">
    <property type="entry name" value="PROPHAGE INTEGRASE INTD-RELATED"/>
    <property type="match status" value="1"/>
</dbReference>
<feature type="domain" description="Tyr recombinase" evidence="4">
    <location>
        <begin position="196"/>
        <end position="362"/>
    </location>
</feature>
<sequence>MKVKLRRKPISKGRMSLYLDIYPPVPHPATGKITRYQFLELFIYKRPQNELEKRHNKETLELATHITANKQLDVQNKRYAYIPDSMLDKNFIDFFESLRDERKESNHEVWKNAIMYFKDFTGEFLSFRQINETFCEEYADYLKKRPALGNYKKPISRNTAVSYFRKFKFALKQAFKKKYLYENIGEIIDGIKELETFREFLFQDELQNLADTSCVDDVRRASLVSALTGLRYSDVSTLYWSEIRGGPGNYYIQFRQEKTRAAEHLPVADVVIELLGEPGEWEERVFSDLNYSRVRYCLDDWVKRAGIKKHITFHCFRHTFATLQLAAGTDILTVSKMLGHKRLETTLIYVKIVDKLKKDAAQRVRLDITKLKINMAA</sequence>
<comment type="caution">
    <text evidence="5">The sequence shown here is derived from an EMBL/GenBank/DDBJ whole genome shotgun (WGS) entry which is preliminary data.</text>
</comment>
<dbReference type="RefSeq" id="WP_145712145.1">
    <property type="nucleotide sequence ID" value="NZ_BAAAFY010000001.1"/>
</dbReference>
<dbReference type="PROSITE" id="PS51898">
    <property type="entry name" value="TYR_RECOMBINASE"/>
    <property type="match status" value="1"/>
</dbReference>
<dbReference type="InterPro" id="IPR035386">
    <property type="entry name" value="Arm-DNA-bind_5"/>
</dbReference>
<accession>A0A562T245</accession>
<keyword evidence="6" id="KW-1185">Reference proteome</keyword>